<dbReference type="RefSeq" id="WP_011712060.1">
    <property type="nucleotide sequence ID" value="NC_008576.1"/>
</dbReference>
<dbReference type="PANTHER" id="PTHR10938">
    <property type="entry name" value="TRANSLATION INITIATION FACTOR IF-3"/>
    <property type="match status" value="1"/>
</dbReference>
<dbReference type="InterPro" id="IPR036788">
    <property type="entry name" value="T_IF-3_C_sf"/>
</dbReference>
<dbReference type="STRING" id="156889.Mmc1_0364"/>
<dbReference type="AlphaFoldDB" id="A0L4J7"/>
<evidence type="ECO:0000256" key="2">
    <source>
        <dbReference type="ARBA" id="ARBA00022540"/>
    </source>
</evidence>
<feature type="domain" description="Translation initiation factor 3 N-terminal" evidence="7">
    <location>
        <begin position="16"/>
        <end position="83"/>
    </location>
</feature>
<dbReference type="SUPFAM" id="SSF54364">
    <property type="entry name" value="Translation initiation factor IF3, N-terminal domain"/>
    <property type="match status" value="1"/>
</dbReference>
<comment type="similarity">
    <text evidence="1 4">Belongs to the IF-3 family.</text>
</comment>
<feature type="domain" description="Translation initiation factor 3 C-terminal" evidence="6">
    <location>
        <begin position="92"/>
        <end position="177"/>
    </location>
</feature>
<dbReference type="GO" id="GO:0005829">
    <property type="term" value="C:cytosol"/>
    <property type="evidence" value="ECO:0007669"/>
    <property type="project" value="TreeGrafter"/>
</dbReference>
<dbReference type="NCBIfam" id="TIGR00168">
    <property type="entry name" value="infC"/>
    <property type="match status" value="1"/>
</dbReference>
<proteinExistence type="inferred from homology"/>
<dbReference type="GO" id="GO:0043022">
    <property type="term" value="F:ribosome binding"/>
    <property type="evidence" value="ECO:0007669"/>
    <property type="project" value="UniProtKB-ARBA"/>
</dbReference>
<dbReference type="EMBL" id="CP000471">
    <property type="protein sequence ID" value="ABK42890.1"/>
    <property type="molecule type" value="Genomic_DNA"/>
</dbReference>
<dbReference type="InterPro" id="IPR019815">
    <property type="entry name" value="Translation_initiation_fac_3_C"/>
</dbReference>
<keyword evidence="2 4" id="KW-0396">Initiation factor</keyword>
<dbReference type="FunFam" id="3.30.110.10:FF:000001">
    <property type="entry name" value="Translation initiation factor IF-3"/>
    <property type="match status" value="1"/>
</dbReference>
<evidence type="ECO:0000313" key="9">
    <source>
        <dbReference type="Proteomes" id="UP000002586"/>
    </source>
</evidence>
<evidence type="ECO:0000256" key="5">
    <source>
        <dbReference type="NCBIfam" id="TIGR00168"/>
    </source>
</evidence>
<dbReference type="OrthoDB" id="9806014at2"/>
<sequence>MRFDRSLPQNQDSTRINEAIRVPEVRLIDEEGEQVGVVSRNDALYRAQNVGLDLVEVAPEAKPPVCKIMDYTKYKYQKAVRERIARKNQVRIDTKEVKFRPGTDTHDYEVKLRSIRKFLEGGNKVKCTMRFRGREMAHQDLGLVMLKKVESEVLDLGKVEQEPKLLGRQITMMLAPNALVKK</sequence>
<keyword evidence="9" id="KW-1185">Reference proteome</keyword>
<dbReference type="KEGG" id="mgm:Mmc1_0364"/>
<evidence type="ECO:0000256" key="3">
    <source>
        <dbReference type="ARBA" id="ARBA00022917"/>
    </source>
</evidence>
<dbReference type="Gene3D" id="3.30.110.10">
    <property type="entry name" value="Translation initiation factor 3 (IF-3), C-terminal domain"/>
    <property type="match status" value="1"/>
</dbReference>
<organism evidence="8 9">
    <name type="scientific">Magnetococcus marinus (strain ATCC BAA-1437 / JCM 17883 / MC-1)</name>
    <dbReference type="NCBI Taxonomy" id="156889"/>
    <lineage>
        <taxon>Bacteria</taxon>
        <taxon>Pseudomonadati</taxon>
        <taxon>Pseudomonadota</taxon>
        <taxon>Magnetococcia</taxon>
        <taxon>Magnetococcales</taxon>
        <taxon>Magnetococcaceae</taxon>
        <taxon>Magnetococcus</taxon>
    </lineage>
</organism>
<dbReference type="Proteomes" id="UP000002586">
    <property type="component" value="Chromosome"/>
</dbReference>
<comment type="subcellular location">
    <subcellularLocation>
        <location evidence="4">Cytoplasm</location>
    </subcellularLocation>
</comment>
<accession>A0L4J7</accession>
<dbReference type="Gene3D" id="3.10.20.80">
    <property type="entry name" value="Translation initiation factor 3 (IF-3), N-terminal domain"/>
    <property type="match status" value="1"/>
</dbReference>
<reference evidence="8 9" key="2">
    <citation type="journal article" date="2012" name="Int. J. Syst. Evol. Microbiol.">
        <title>Magnetococcus marinus gen. nov., sp. nov., a marine, magnetotactic bacterium that represents a novel lineage (Magnetococcaceae fam. nov.; Magnetococcales ord. nov.) at the base of the Alphaproteobacteria.</title>
        <authorList>
            <person name="Bazylinski D.A."/>
            <person name="Williams T.J."/>
            <person name="Lefevre C.T."/>
            <person name="Berg R.J."/>
            <person name="Zhang C.L."/>
            <person name="Bowser S.S."/>
            <person name="Dean A.J."/>
            <person name="Beveridge T.J."/>
        </authorList>
    </citation>
    <scope>NUCLEOTIDE SEQUENCE [LARGE SCALE GENOMIC DNA]</scope>
    <source>
        <strain evidence="9">ATCC BAA-1437 / JCM 17883 / MC-1</strain>
    </source>
</reference>
<evidence type="ECO:0000256" key="4">
    <source>
        <dbReference type="HAMAP-Rule" id="MF_00080"/>
    </source>
</evidence>
<evidence type="ECO:0000259" key="6">
    <source>
        <dbReference type="Pfam" id="PF00707"/>
    </source>
</evidence>
<dbReference type="InterPro" id="IPR019814">
    <property type="entry name" value="Translation_initiation_fac_3_N"/>
</dbReference>
<dbReference type="eggNOG" id="COG0290">
    <property type="taxonomic scope" value="Bacteria"/>
</dbReference>
<comment type="subunit">
    <text evidence="4">Monomer.</text>
</comment>
<dbReference type="FunFam" id="3.10.20.80:FF:000001">
    <property type="entry name" value="Translation initiation factor IF-3"/>
    <property type="match status" value="1"/>
</dbReference>
<comment type="function">
    <text evidence="4">IF-3 binds to the 30S ribosomal subunit and shifts the equilibrium between 70S ribosomes and their 50S and 30S subunits in favor of the free subunits, thus enhancing the availability of 30S subunits on which protein synthesis initiation begins.</text>
</comment>
<dbReference type="InterPro" id="IPR036787">
    <property type="entry name" value="T_IF-3_N_sf"/>
</dbReference>
<dbReference type="HOGENOM" id="CLU_054919_3_2_5"/>
<evidence type="ECO:0000313" key="8">
    <source>
        <dbReference type="EMBL" id="ABK42890.1"/>
    </source>
</evidence>
<name>A0L4J7_MAGMM</name>
<dbReference type="Pfam" id="PF05198">
    <property type="entry name" value="IF3_N"/>
    <property type="match status" value="1"/>
</dbReference>
<reference evidence="9" key="1">
    <citation type="journal article" date="2009" name="Appl. Environ. Microbiol.">
        <title>Complete genome sequence of the chemolithoautotrophic marine magnetotactic coccus strain MC-1.</title>
        <authorList>
            <person name="Schubbe S."/>
            <person name="Williams T.J."/>
            <person name="Xie G."/>
            <person name="Kiss H.E."/>
            <person name="Brettin T.S."/>
            <person name="Martinez D."/>
            <person name="Ross C.A."/>
            <person name="Schuler D."/>
            <person name="Cox B.L."/>
            <person name="Nealson K.H."/>
            <person name="Bazylinski D.A."/>
        </authorList>
    </citation>
    <scope>NUCLEOTIDE SEQUENCE [LARGE SCALE GENOMIC DNA]</scope>
    <source>
        <strain evidence="9">ATCC BAA-1437 / JCM 17883 / MC-1</strain>
    </source>
</reference>
<dbReference type="SUPFAM" id="SSF55200">
    <property type="entry name" value="Translation initiation factor IF3, C-terminal domain"/>
    <property type="match status" value="1"/>
</dbReference>
<dbReference type="Pfam" id="PF00707">
    <property type="entry name" value="IF3_C"/>
    <property type="match status" value="1"/>
</dbReference>
<evidence type="ECO:0000256" key="1">
    <source>
        <dbReference type="ARBA" id="ARBA00005439"/>
    </source>
</evidence>
<protein>
    <recommendedName>
        <fullName evidence="4 5">Translation initiation factor IF-3</fullName>
    </recommendedName>
</protein>
<evidence type="ECO:0000259" key="7">
    <source>
        <dbReference type="Pfam" id="PF05198"/>
    </source>
</evidence>
<dbReference type="PANTHER" id="PTHR10938:SF0">
    <property type="entry name" value="TRANSLATION INITIATION FACTOR IF-3, MITOCHONDRIAL"/>
    <property type="match status" value="1"/>
</dbReference>
<dbReference type="GO" id="GO:0016020">
    <property type="term" value="C:membrane"/>
    <property type="evidence" value="ECO:0007669"/>
    <property type="project" value="TreeGrafter"/>
</dbReference>
<dbReference type="InterPro" id="IPR001288">
    <property type="entry name" value="Translation_initiation_fac_3"/>
</dbReference>
<gene>
    <name evidence="4" type="primary">infC</name>
    <name evidence="8" type="ordered locus">Mmc1_0364</name>
</gene>
<dbReference type="GO" id="GO:0032790">
    <property type="term" value="P:ribosome disassembly"/>
    <property type="evidence" value="ECO:0007669"/>
    <property type="project" value="TreeGrafter"/>
</dbReference>
<dbReference type="HAMAP" id="MF_00080">
    <property type="entry name" value="IF_3"/>
    <property type="match status" value="1"/>
</dbReference>
<dbReference type="GO" id="GO:0003743">
    <property type="term" value="F:translation initiation factor activity"/>
    <property type="evidence" value="ECO:0007669"/>
    <property type="project" value="UniProtKB-UniRule"/>
</dbReference>
<keyword evidence="4" id="KW-0963">Cytoplasm</keyword>
<keyword evidence="3 4" id="KW-0648">Protein biosynthesis</keyword>